<feature type="region of interest" description="Disordered" evidence="1">
    <location>
        <begin position="19"/>
        <end position="49"/>
    </location>
</feature>
<protein>
    <submittedName>
        <fullName evidence="3">Uncharacterized protein</fullName>
    </submittedName>
</protein>
<dbReference type="Proteomes" id="UP000050640">
    <property type="component" value="Unplaced"/>
</dbReference>
<accession>A0A0R3RHV0</accession>
<evidence type="ECO:0000256" key="1">
    <source>
        <dbReference type="SAM" id="MobiDB-lite"/>
    </source>
</evidence>
<evidence type="ECO:0000313" key="3">
    <source>
        <dbReference type="WBParaSite" id="EEL_0000104801-mRNA-1"/>
    </source>
</evidence>
<evidence type="ECO:0000313" key="2">
    <source>
        <dbReference type="Proteomes" id="UP000050640"/>
    </source>
</evidence>
<dbReference type="AlphaFoldDB" id="A0A0R3RHV0"/>
<dbReference type="WBParaSite" id="EEL_0000104801-mRNA-1">
    <property type="protein sequence ID" value="EEL_0000104801-mRNA-1"/>
    <property type="gene ID" value="EEL_0000104801"/>
</dbReference>
<feature type="compositionally biased region" description="Low complexity" evidence="1">
    <location>
        <begin position="19"/>
        <end position="36"/>
    </location>
</feature>
<reference evidence="3" key="1">
    <citation type="submission" date="2017-02" db="UniProtKB">
        <authorList>
            <consortium name="WormBaseParasite"/>
        </authorList>
    </citation>
    <scope>IDENTIFICATION</scope>
</reference>
<feature type="region of interest" description="Disordered" evidence="1">
    <location>
        <begin position="61"/>
        <end position="94"/>
    </location>
</feature>
<proteinExistence type="predicted"/>
<keyword evidence="2" id="KW-1185">Reference proteome</keyword>
<sequence>MTVIERNLPLFNSIDKSRQSLSSSSRLSRLNSTTTLKQYPEQTTADKSERLKFRKDISEKVRRQDVKYNPENNDDKMRKLRSNKNSTNYTIDNSIDKSRRSSLITKSSKSNHRNLKVSKLLPTTLLTTPKILPTSSGQIDEYNYEVSIFAINLNFFEF</sequence>
<name>A0A0R3RHV0_9BILA</name>
<feature type="compositionally biased region" description="Polar residues" evidence="1">
    <location>
        <begin position="83"/>
        <end position="93"/>
    </location>
</feature>
<organism evidence="2 3">
    <name type="scientific">Elaeophora elaphi</name>
    <dbReference type="NCBI Taxonomy" id="1147741"/>
    <lineage>
        <taxon>Eukaryota</taxon>
        <taxon>Metazoa</taxon>
        <taxon>Ecdysozoa</taxon>
        <taxon>Nematoda</taxon>
        <taxon>Chromadorea</taxon>
        <taxon>Rhabditida</taxon>
        <taxon>Spirurina</taxon>
        <taxon>Spiruromorpha</taxon>
        <taxon>Filarioidea</taxon>
        <taxon>Onchocercidae</taxon>
        <taxon>Elaeophora</taxon>
    </lineage>
</organism>
<dbReference type="STRING" id="1147741.A0A0R3RHV0"/>
<feature type="compositionally biased region" description="Basic and acidic residues" evidence="1">
    <location>
        <begin position="61"/>
        <end position="77"/>
    </location>
</feature>